<reference evidence="4" key="1">
    <citation type="submission" date="2016-10" db="EMBL/GenBank/DDBJ databases">
        <title>Sequence of Gallionella enrichment culture.</title>
        <authorList>
            <person name="Poehlein A."/>
            <person name="Muehling M."/>
            <person name="Daniel R."/>
        </authorList>
    </citation>
    <scope>NUCLEOTIDE SEQUENCE</scope>
</reference>
<keyword evidence="2" id="KW-1133">Transmembrane helix</keyword>
<dbReference type="Pfam" id="PF11181">
    <property type="entry name" value="YflT"/>
    <property type="match status" value="1"/>
</dbReference>
<protein>
    <recommendedName>
        <fullName evidence="3">General stress protein 17M-like domain-containing protein</fullName>
    </recommendedName>
</protein>
<dbReference type="AlphaFoldDB" id="A0A1J5Q331"/>
<evidence type="ECO:0000256" key="1">
    <source>
        <dbReference type="SAM" id="MobiDB-lite"/>
    </source>
</evidence>
<name>A0A1J5Q331_9ZZZZ</name>
<organism evidence="4">
    <name type="scientific">mine drainage metagenome</name>
    <dbReference type="NCBI Taxonomy" id="410659"/>
    <lineage>
        <taxon>unclassified sequences</taxon>
        <taxon>metagenomes</taxon>
        <taxon>ecological metagenomes</taxon>
    </lineage>
</organism>
<accession>A0A1J5Q331</accession>
<feature type="region of interest" description="Disordered" evidence="1">
    <location>
        <begin position="207"/>
        <end position="241"/>
    </location>
</feature>
<feature type="domain" description="General stress protein 17M-like" evidence="3">
    <location>
        <begin position="57"/>
        <end position="124"/>
    </location>
</feature>
<comment type="caution">
    <text evidence="4">The sequence shown here is derived from an EMBL/GenBank/DDBJ whole genome shotgun (WGS) entry which is preliminary data.</text>
</comment>
<feature type="compositionally biased region" description="Low complexity" evidence="1">
    <location>
        <begin position="207"/>
        <end position="219"/>
    </location>
</feature>
<feature type="transmembrane region" description="Helical" evidence="2">
    <location>
        <begin position="106"/>
        <end position="128"/>
    </location>
</feature>
<sequence>MLTAVSLAAEGDGRPEPRERGSEQGVAAVGGLRDDSRMSFTRPVRVPSTPTLPQGELVASYATYLEAQRAVDHLSDKQFPVQLVTIVGTDLRMVERVTGRLSYPRVALAGAASGAWFGTFVGLILLWFSSSSGGSNLTLMAAIFIGAAFGMLFSVISFSFTGGKRDFTSASQIVASSYAVLCATTEANKARNLLQDIGGVRSGWMAQAQAQPPVTQQPVTQPPVTQPPADTSRPNDGPPQA</sequence>
<evidence type="ECO:0000313" key="4">
    <source>
        <dbReference type="EMBL" id="OIQ78097.1"/>
    </source>
</evidence>
<proteinExistence type="predicted"/>
<feature type="compositionally biased region" description="Basic and acidic residues" evidence="1">
    <location>
        <begin position="11"/>
        <end position="22"/>
    </location>
</feature>
<dbReference type="EMBL" id="MLJW01001470">
    <property type="protein sequence ID" value="OIQ78097.1"/>
    <property type="molecule type" value="Genomic_DNA"/>
</dbReference>
<evidence type="ECO:0000256" key="2">
    <source>
        <dbReference type="SAM" id="Phobius"/>
    </source>
</evidence>
<feature type="transmembrane region" description="Helical" evidence="2">
    <location>
        <begin position="140"/>
        <end position="160"/>
    </location>
</feature>
<evidence type="ECO:0000259" key="3">
    <source>
        <dbReference type="Pfam" id="PF11181"/>
    </source>
</evidence>
<feature type="region of interest" description="Disordered" evidence="1">
    <location>
        <begin position="1"/>
        <end position="27"/>
    </location>
</feature>
<keyword evidence="2" id="KW-0472">Membrane</keyword>
<keyword evidence="2" id="KW-0812">Transmembrane</keyword>
<dbReference type="InterPro" id="IPR025889">
    <property type="entry name" value="GSP17M-like_dom"/>
</dbReference>
<gene>
    <name evidence="4" type="ORF">GALL_402060</name>
</gene>